<dbReference type="Gene3D" id="2.40.420.20">
    <property type="match status" value="1"/>
</dbReference>
<dbReference type="PROSITE" id="PS51257">
    <property type="entry name" value="PROKAR_LIPOPROTEIN"/>
    <property type="match status" value="1"/>
</dbReference>
<protein>
    <submittedName>
        <fullName evidence="6">Efflux RND transporter periplasmic adaptor subunit</fullName>
    </submittedName>
</protein>
<dbReference type="InterPro" id="IPR058647">
    <property type="entry name" value="BSH_CzcB-like"/>
</dbReference>
<reference evidence="6 7" key="1">
    <citation type="submission" date="2021-03" db="EMBL/GenBank/DDBJ databases">
        <title>Aliifodinibius sp. nov., a new bacterium isolated from saline soil.</title>
        <authorList>
            <person name="Galisteo C."/>
            <person name="De La Haba R."/>
            <person name="Sanchez-Porro C."/>
            <person name="Ventosa A."/>
        </authorList>
    </citation>
    <scope>NUCLEOTIDE SEQUENCE [LARGE SCALE GENOMIC DNA]</scope>
    <source>
        <strain evidence="6 7">1BSP15-2V2</strain>
    </source>
</reference>
<evidence type="ECO:0000256" key="1">
    <source>
        <dbReference type="ARBA" id="ARBA00009477"/>
    </source>
</evidence>
<dbReference type="Gene3D" id="2.40.30.170">
    <property type="match status" value="1"/>
</dbReference>
<keyword evidence="2" id="KW-0175">Coiled coil</keyword>
<feature type="coiled-coil region" evidence="2">
    <location>
        <begin position="109"/>
        <end position="192"/>
    </location>
</feature>
<evidence type="ECO:0000256" key="2">
    <source>
        <dbReference type="SAM" id="Coils"/>
    </source>
</evidence>
<dbReference type="EMBL" id="JAGGJA010000001">
    <property type="protein sequence ID" value="MCW9705606.1"/>
    <property type="molecule type" value="Genomic_DNA"/>
</dbReference>
<dbReference type="NCBIfam" id="TIGR01730">
    <property type="entry name" value="RND_mfp"/>
    <property type="match status" value="1"/>
</dbReference>
<dbReference type="SUPFAM" id="SSF111369">
    <property type="entry name" value="HlyD-like secretion proteins"/>
    <property type="match status" value="1"/>
</dbReference>
<gene>
    <name evidence="6" type="ORF">J6I44_02005</name>
</gene>
<dbReference type="PANTHER" id="PTHR30469:SF15">
    <property type="entry name" value="HLYD FAMILY OF SECRETION PROTEINS"/>
    <property type="match status" value="1"/>
</dbReference>
<feature type="domain" description="CzcB-like barrel-sandwich hybrid" evidence="5">
    <location>
        <begin position="70"/>
        <end position="224"/>
    </location>
</feature>
<sequence length="439" mass="47554">MVLSEAKVINNILLLLAAVTMASCYGSSANNDGMSEASANIPAVEAVQARYGSLPLSERLSGTVIAQNQVDLYPEISGKLAQVHVQNGEAVQKGAPIVSLEDNQYQEQVDQAMATLRINRARLKQAQAQYQELEAQYKRTKQLSDQNLSSALEIETIEAQMSSAEADVELAEAQLEQSQSNLQEQKEILSRTVIRAPITGTVGQRNAEVGMQVSSGSRLFTIGDLGNLRVEVVLTEGMLDDVEIGQTARIYVGSGDNREIIEAELSRISPFLNNVTRSTEGEIDVSNDSKKLRPGMFVPVDILYGESRQATLIPTSALFTDPDTGEDGVYVATSLGTEIEPAEQVNADSPPPLTEPTDVEFQEVDVIAEGRFEVGIEGIDPGSWIVTVGQDLLTGSTLGQARVRTSSWERIMTLQGLQRQDLLQRVLDENQTTGSSSNP</sequence>
<comment type="caution">
    <text evidence="6">The sequence shown here is derived from an EMBL/GenBank/DDBJ whole genome shotgun (WGS) entry which is preliminary data.</text>
</comment>
<evidence type="ECO:0000259" key="4">
    <source>
        <dbReference type="Pfam" id="PF25954"/>
    </source>
</evidence>
<evidence type="ECO:0000313" key="6">
    <source>
        <dbReference type="EMBL" id="MCW9705606.1"/>
    </source>
</evidence>
<keyword evidence="7" id="KW-1185">Reference proteome</keyword>
<evidence type="ECO:0000313" key="7">
    <source>
        <dbReference type="Proteomes" id="UP001207918"/>
    </source>
</evidence>
<name>A0ABT3PI48_9BACT</name>
<dbReference type="Pfam" id="PF25954">
    <property type="entry name" value="Beta-barrel_RND_2"/>
    <property type="match status" value="1"/>
</dbReference>
<proteinExistence type="inferred from homology"/>
<evidence type="ECO:0000259" key="5">
    <source>
        <dbReference type="Pfam" id="PF25973"/>
    </source>
</evidence>
<organism evidence="6 7">
    <name type="scientific">Fodinibius salsisoli</name>
    <dbReference type="NCBI Taxonomy" id="2820877"/>
    <lineage>
        <taxon>Bacteria</taxon>
        <taxon>Pseudomonadati</taxon>
        <taxon>Balneolota</taxon>
        <taxon>Balneolia</taxon>
        <taxon>Balneolales</taxon>
        <taxon>Balneolaceae</taxon>
        <taxon>Fodinibius</taxon>
    </lineage>
</organism>
<dbReference type="RefSeq" id="WP_265764270.1">
    <property type="nucleotide sequence ID" value="NZ_JAGGJA010000001.1"/>
</dbReference>
<dbReference type="Pfam" id="PF25973">
    <property type="entry name" value="BSH_CzcB"/>
    <property type="match status" value="1"/>
</dbReference>
<feature type="chain" id="PRO_5047451448" evidence="3">
    <location>
        <begin position="30"/>
        <end position="439"/>
    </location>
</feature>
<dbReference type="InterPro" id="IPR006143">
    <property type="entry name" value="RND_pump_MFP"/>
</dbReference>
<dbReference type="Proteomes" id="UP001207918">
    <property type="component" value="Unassembled WGS sequence"/>
</dbReference>
<keyword evidence="3" id="KW-0732">Signal</keyword>
<feature type="domain" description="CusB-like beta-barrel" evidence="4">
    <location>
        <begin position="231"/>
        <end position="301"/>
    </location>
</feature>
<dbReference type="Gene3D" id="2.40.50.100">
    <property type="match status" value="1"/>
</dbReference>
<dbReference type="Gene3D" id="1.10.287.470">
    <property type="entry name" value="Helix hairpin bin"/>
    <property type="match status" value="1"/>
</dbReference>
<evidence type="ECO:0000256" key="3">
    <source>
        <dbReference type="SAM" id="SignalP"/>
    </source>
</evidence>
<dbReference type="PANTHER" id="PTHR30469">
    <property type="entry name" value="MULTIDRUG RESISTANCE PROTEIN MDTA"/>
    <property type="match status" value="1"/>
</dbReference>
<dbReference type="InterPro" id="IPR058792">
    <property type="entry name" value="Beta-barrel_RND_2"/>
</dbReference>
<accession>A0ABT3PI48</accession>
<feature type="signal peptide" evidence="3">
    <location>
        <begin position="1"/>
        <end position="29"/>
    </location>
</feature>
<comment type="similarity">
    <text evidence="1">Belongs to the membrane fusion protein (MFP) (TC 8.A.1) family.</text>
</comment>